<keyword evidence="1" id="KW-0808">Transferase</keyword>
<dbReference type="PROSITE" id="PS00583">
    <property type="entry name" value="PFKB_KINASES_1"/>
    <property type="match status" value="1"/>
</dbReference>
<dbReference type="Gene3D" id="3.40.1190.20">
    <property type="match status" value="1"/>
</dbReference>
<dbReference type="SUPFAM" id="SSF53613">
    <property type="entry name" value="Ribokinase-like"/>
    <property type="match status" value="1"/>
</dbReference>
<evidence type="ECO:0000256" key="1">
    <source>
        <dbReference type="ARBA" id="ARBA00022679"/>
    </source>
</evidence>
<dbReference type="CDD" id="cd01941">
    <property type="entry name" value="YeiC_kinase_like"/>
    <property type="match status" value="1"/>
</dbReference>
<dbReference type="PANTHER" id="PTHR10584:SF166">
    <property type="entry name" value="RIBOKINASE"/>
    <property type="match status" value="1"/>
</dbReference>
<organism evidence="4 5">
    <name type="scientific">Ornatilinea apprima</name>
    <dbReference type="NCBI Taxonomy" id="1134406"/>
    <lineage>
        <taxon>Bacteria</taxon>
        <taxon>Bacillati</taxon>
        <taxon>Chloroflexota</taxon>
        <taxon>Anaerolineae</taxon>
        <taxon>Anaerolineales</taxon>
        <taxon>Anaerolineaceae</taxon>
        <taxon>Ornatilinea</taxon>
    </lineage>
</organism>
<dbReference type="Proteomes" id="UP000050417">
    <property type="component" value="Unassembled WGS sequence"/>
</dbReference>
<dbReference type="InterPro" id="IPR002173">
    <property type="entry name" value="Carboh/pur_kinase_PfkB_CS"/>
</dbReference>
<dbReference type="EMBL" id="LGCL01000045">
    <property type="protein sequence ID" value="KPL70058.1"/>
    <property type="molecule type" value="Genomic_DNA"/>
</dbReference>
<reference evidence="4 5" key="1">
    <citation type="submission" date="2015-07" db="EMBL/GenBank/DDBJ databases">
        <title>Genome sequence of Ornatilinea apprima DSM 23815.</title>
        <authorList>
            <person name="Hemp J."/>
            <person name="Ward L.M."/>
            <person name="Pace L.A."/>
            <person name="Fischer W.W."/>
        </authorList>
    </citation>
    <scope>NUCLEOTIDE SEQUENCE [LARGE SCALE GENOMIC DNA]</scope>
    <source>
        <strain evidence="4 5">P3M-1</strain>
    </source>
</reference>
<proteinExistence type="predicted"/>
<dbReference type="GO" id="GO:0016301">
    <property type="term" value="F:kinase activity"/>
    <property type="evidence" value="ECO:0007669"/>
    <property type="project" value="UniProtKB-KW"/>
</dbReference>
<evidence type="ECO:0000313" key="5">
    <source>
        <dbReference type="Proteomes" id="UP000050417"/>
    </source>
</evidence>
<protein>
    <recommendedName>
        <fullName evidence="3">Carbohydrate kinase PfkB domain-containing protein</fullName>
    </recommendedName>
</protein>
<evidence type="ECO:0000256" key="2">
    <source>
        <dbReference type="ARBA" id="ARBA00022777"/>
    </source>
</evidence>
<evidence type="ECO:0000259" key="3">
    <source>
        <dbReference type="Pfam" id="PF00294"/>
    </source>
</evidence>
<evidence type="ECO:0000313" key="4">
    <source>
        <dbReference type="EMBL" id="KPL70058.1"/>
    </source>
</evidence>
<name>A0A0N8GKL8_9CHLR</name>
<dbReference type="OrthoDB" id="9806249at2"/>
<dbReference type="Pfam" id="PF00294">
    <property type="entry name" value="PfkB"/>
    <property type="match status" value="1"/>
</dbReference>
<dbReference type="STRING" id="1134406.ADN00_18565"/>
<feature type="domain" description="Carbohydrate kinase PfkB" evidence="3">
    <location>
        <begin position="11"/>
        <end position="303"/>
    </location>
</feature>
<dbReference type="RefSeq" id="WP_075064538.1">
    <property type="nucleotide sequence ID" value="NZ_LGCL01000045.1"/>
</dbReference>
<gene>
    <name evidence="4" type="ORF">ADN00_18565</name>
</gene>
<sequence length="317" mass="33935">MTFEEPSYSDKRILVIGASTLDIVGRLNVIPEPGTSTPAKIRPTFGGVARNVAENLARLGQKVSLITVVGPSIFGEQLLQQTAAAGVDVSATIHTEEYRTSTYLAVVNPSGQLQFGLDDMRAISTLKPEHIEQNAHLFKDAGMVFVDMNLSPATLRSIFRQARLAKVPIAADATSKKLAPRLIPFLPKLHLVTANMDEASILCDGACQVTGRQSAIQAARHFISKGADYALIQMAEFGVCYANSDISGHIPAIRTSILDPTGAGDALTATLIFGLINQIPLDDAIQLGIAAASLTLRYPGAVVPELSLEKLYDHLMF</sequence>
<keyword evidence="2" id="KW-0418">Kinase</keyword>
<dbReference type="InterPro" id="IPR011611">
    <property type="entry name" value="PfkB_dom"/>
</dbReference>
<accession>A0A0N8GKL8</accession>
<dbReference type="AlphaFoldDB" id="A0A0N8GKL8"/>
<comment type="caution">
    <text evidence="4">The sequence shown here is derived from an EMBL/GenBank/DDBJ whole genome shotgun (WGS) entry which is preliminary data.</text>
</comment>
<dbReference type="PANTHER" id="PTHR10584">
    <property type="entry name" value="SUGAR KINASE"/>
    <property type="match status" value="1"/>
</dbReference>
<dbReference type="InterPro" id="IPR029056">
    <property type="entry name" value="Ribokinase-like"/>
</dbReference>
<keyword evidence="5" id="KW-1185">Reference proteome</keyword>